<dbReference type="InterPro" id="IPR014729">
    <property type="entry name" value="Rossmann-like_a/b/a_fold"/>
</dbReference>
<comment type="subcellular location">
    <subcellularLocation>
        <location evidence="6">Cytoplasm</location>
    </subcellularLocation>
</comment>
<feature type="binding site" evidence="6">
    <location>
        <begin position="31"/>
        <end position="36"/>
    </location>
    <ligand>
        <name>ATP</name>
        <dbReference type="ChEBI" id="CHEBI:30616"/>
    </ligand>
</feature>
<evidence type="ECO:0000256" key="2">
    <source>
        <dbReference type="ARBA" id="ARBA00022694"/>
    </source>
</evidence>
<dbReference type="InterPro" id="IPR012094">
    <property type="entry name" value="tRNA_Ile_lys_synt"/>
</dbReference>
<gene>
    <name evidence="6 8" type="primary">tilS</name>
    <name evidence="8" type="ORF">BN3087_670012</name>
</gene>
<dbReference type="GO" id="GO:0006400">
    <property type="term" value="P:tRNA modification"/>
    <property type="evidence" value="ECO:0007669"/>
    <property type="project" value="UniProtKB-UniRule"/>
</dbReference>
<keyword evidence="6" id="KW-0963">Cytoplasm</keyword>
<evidence type="ECO:0000256" key="5">
    <source>
        <dbReference type="ARBA" id="ARBA00048539"/>
    </source>
</evidence>
<dbReference type="GO" id="GO:0005524">
    <property type="term" value="F:ATP binding"/>
    <property type="evidence" value="ECO:0007669"/>
    <property type="project" value="UniProtKB-UniRule"/>
</dbReference>
<comment type="domain">
    <text evidence="6">The N-terminal region contains the highly conserved SGGXDS motif, predicted to be a P-loop motif involved in ATP binding.</text>
</comment>
<dbReference type="Pfam" id="PF01171">
    <property type="entry name" value="ATP_bind_3"/>
    <property type="match status" value="1"/>
</dbReference>
<dbReference type="GO" id="GO:0032267">
    <property type="term" value="F:tRNA(Ile)-lysidine synthase activity"/>
    <property type="evidence" value="ECO:0007669"/>
    <property type="project" value="UniProtKB-EC"/>
</dbReference>
<dbReference type="InterPro" id="IPR012795">
    <property type="entry name" value="tRNA_Ile_lys_synt_N"/>
</dbReference>
<accession>A0A0S4XPL9</accession>
<dbReference type="PANTHER" id="PTHR43033:SF1">
    <property type="entry name" value="TRNA(ILE)-LYSIDINE SYNTHASE-RELATED"/>
    <property type="match status" value="1"/>
</dbReference>
<keyword evidence="1 6" id="KW-0436">Ligase</keyword>
<organism evidence="8">
    <name type="scientific">Sulfurovum sp. enrichment culture clone C5</name>
    <dbReference type="NCBI Taxonomy" id="497650"/>
    <lineage>
        <taxon>Bacteria</taxon>
        <taxon>Pseudomonadati</taxon>
        <taxon>Campylobacterota</taxon>
        <taxon>Epsilonproteobacteria</taxon>
        <taxon>Campylobacterales</taxon>
        <taxon>Sulfurovaceae</taxon>
        <taxon>Sulfurovum</taxon>
        <taxon>environmental samples</taxon>
    </lineage>
</organism>
<dbReference type="AlphaFoldDB" id="A0A0S4XPL9"/>
<feature type="domain" description="tRNA(Ile)-lysidine/2-thiocytidine synthase N-terminal" evidence="7">
    <location>
        <begin position="25"/>
        <end position="198"/>
    </location>
</feature>
<dbReference type="Gene3D" id="3.40.50.620">
    <property type="entry name" value="HUPs"/>
    <property type="match status" value="1"/>
</dbReference>
<dbReference type="PANTHER" id="PTHR43033">
    <property type="entry name" value="TRNA(ILE)-LYSIDINE SYNTHASE-RELATED"/>
    <property type="match status" value="1"/>
</dbReference>
<evidence type="ECO:0000256" key="6">
    <source>
        <dbReference type="HAMAP-Rule" id="MF_01161"/>
    </source>
</evidence>
<dbReference type="PROSITE" id="PS51257">
    <property type="entry name" value="PROKAR_LIPOPROTEIN"/>
    <property type="match status" value="1"/>
</dbReference>
<dbReference type="HAMAP" id="MF_01161">
    <property type="entry name" value="tRNA_Ile_lys_synt"/>
    <property type="match status" value="1"/>
</dbReference>
<dbReference type="InterPro" id="IPR011063">
    <property type="entry name" value="TilS/TtcA_N"/>
</dbReference>
<dbReference type="CDD" id="cd01992">
    <property type="entry name" value="TilS_N"/>
    <property type="match status" value="1"/>
</dbReference>
<keyword evidence="2 6" id="KW-0819">tRNA processing</keyword>
<evidence type="ECO:0000256" key="3">
    <source>
        <dbReference type="ARBA" id="ARBA00022741"/>
    </source>
</evidence>
<keyword evidence="3 6" id="KW-0547">Nucleotide-binding</keyword>
<protein>
    <recommendedName>
        <fullName evidence="6">tRNA(Ile)-lysidine synthase</fullName>
        <ecNumber evidence="6">6.3.4.19</ecNumber>
    </recommendedName>
    <alternativeName>
        <fullName evidence="6">tRNA(Ile)-2-lysyl-cytidine synthase</fullName>
    </alternativeName>
    <alternativeName>
        <fullName evidence="6">tRNA(Ile)-lysidine synthetase</fullName>
    </alternativeName>
</protein>
<dbReference type="GO" id="GO:0005737">
    <property type="term" value="C:cytoplasm"/>
    <property type="evidence" value="ECO:0007669"/>
    <property type="project" value="UniProtKB-SubCell"/>
</dbReference>
<name>A0A0S4XPL9_9BACT</name>
<evidence type="ECO:0000313" key="8">
    <source>
        <dbReference type="EMBL" id="CUV66251.1"/>
    </source>
</evidence>
<evidence type="ECO:0000259" key="7">
    <source>
        <dbReference type="Pfam" id="PF01171"/>
    </source>
</evidence>
<dbReference type="EC" id="6.3.4.19" evidence="6"/>
<reference evidence="8" key="1">
    <citation type="submission" date="2015-11" db="EMBL/GenBank/DDBJ databases">
        <authorList>
            <person name="Zhang Y."/>
            <person name="Guo Z."/>
        </authorList>
    </citation>
    <scope>NUCLEOTIDE SEQUENCE</scope>
    <source>
        <strain evidence="8">BN30871</strain>
    </source>
</reference>
<dbReference type="SUPFAM" id="SSF52402">
    <property type="entry name" value="Adenine nucleotide alpha hydrolases-like"/>
    <property type="match status" value="1"/>
</dbReference>
<dbReference type="EMBL" id="FAXN01000070">
    <property type="protein sequence ID" value="CUV66251.1"/>
    <property type="molecule type" value="Genomic_DNA"/>
</dbReference>
<dbReference type="NCBIfam" id="TIGR02432">
    <property type="entry name" value="lysidine_TilS_N"/>
    <property type="match status" value="1"/>
</dbReference>
<evidence type="ECO:0000256" key="1">
    <source>
        <dbReference type="ARBA" id="ARBA00022598"/>
    </source>
</evidence>
<sequence length="336" mass="38860">MYKKISNTAHQLLLTASCSLLVDKKILLAFSGGIDSTALFFLLQECGIKCDLAIVDYALREQSKDEVNYAKELASVYGVKCFATTAPKFDSHFEQNARNFRYEFFEDIISKEGYEVLLTAHQLNDNLEWFLMRLSKGAGVSELVGLKEVTKKKNYLLIRPLLGFSKDELLEYLKINNHKYFIDETNSDERYERNYFRANFSDKLIQNYKNGIKKSFEYLKSDALLLEDKYEIIFKQKELVIAKIKDIAYMAKATDLILKELGYLMSSKQREEIGKNKNLVIGGLWSVGLSGDMLFVAPYKKTVLPKEFKELCRIKHIPPLVRGYIYDENINLEPIY</sequence>
<evidence type="ECO:0000256" key="4">
    <source>
        <dbReference type="ARBA" id="ARBA00022840"/>
    </source>
</evidence>
<comment type="function">
    <text evidence="6">Ligates lysine onto the cytidine present at position 34 of the AUA codon-specific tRNA(Ile) that contains the anticodon CAU, in an ATP-dependent manner. Cytidine is converted to lysidine, thus changing the amino acid specificity of the tRNA from methionine to isoleucine.</text>
</comment>
<proteinExistence type="inferred from homology"/>
<keyword evidence="4 6" id="KW-0067">ATP-binding</keyword>
<comment type="catalytic activity">
    <reaction evidence="5 6">
        <text>cytidine(34) in tRNA(Ile2) + L-lysine + ATP = lysidine(34) in tRNA(Ile2) + AMP + diphosphate + H(+)</text>
        <dbReference type="Rhea" id="RHEA:43744"/>
        <dbReference type="Rhea" id="RHEA-COMP:10625"/>
        <dbReference type="Rhea" id="RHEA-COMP:10670"/>
        <dbReference type="ChEBI" id="CHEBI:15378"/>
        <dbReference type="ChEBI" id="CHEBI:30616"/>
        <dbReference type="ChEBI" id="CHEBI:32551"/>
        <dbReference type="ChEBI" id="CHEBI:33019"/>
        <dbReference type="ChEBI" id="CHEBI:82748"/>
        <dbReference type="ChEBI" id="CHEBI:83665"/>
        <dbReference type="ChEBI" id="CHEBI:456215"/>
        <dbReference type="EC" id="6.3.4.19"/>
    </reaction>
</comment>
<comment type="similarity">
    <text evidence="6">Belongs to the tRNA(Ile)-lysidine synthase family.</text>
</comment>